<evidence type="ECO:0000256" key="1">
    <source>
        <dbReference type="SAM" id="Phobius"/>
    </source>
</evidence>
<dbReference type="AlphaFoldDB" id="A0A918XH59"/>
<sequence length="307" mass="31253">MAACAATAVAFALLGMSGGQDPVAMPTAPRLVAAVAAAATAVLVLLPPGERGGLRAGAVLGAAAVMLSGSLLAIPHTVLMVIVRVSQQFTGGSGPFAVEPSWSATLVHGLNVVATALVALWLVVDHRRRNDRCLRCGRISATPPPAGSRGRLWWPALVAVAGALPYGLLKLAWSLGSGVGLTGDGFAQVTAASPGFGDTVVLTGFSIVVCLVMGAGLGKGVVRWALTAVGAGGALMLLPVGLTAAAQFVTVLWGGASIDDSEIAPWAFGLVYGSFLVWGVAFAWLTVAYWRATRPYCRAHSTESAVW</sequence>
<feature type="transmembrane region" description="Helical" evidence="1">
    <location>
        <begin position="266"/>
        <end position="290"/>
    </location>
</feature>
<comment type="caution">
    <text evidence="2">The sequence shown here is derived from an EMBL/GenBank/DDBJ whole genome shotgun (WGS) entry which is preliminary data.</text>
</comment>
<dbReference type="Proteomes" id="UP000654947">
    <property type="component" value="Unassembled WGS sequence"/>
</dbReference>
<protein>
    <submittedName>
        <fullName evidence="2">Uncharacterized protein</fullName>
    </submittedName>
</protein>
<feature type="transmembrane region" description="Helical" evidence="1">
    <location>
        <begin position="224"/>
        <end position="246"/>
    </location>
</feature>
<evidence type="ECO:0000313" key="3">
    <source>
        <dbReference type="Proteomes" id="UP000654947"/>
    </source>
</evidence>
<accession>A0A918XH59</accession>
<feature type="transmembrane region" description="Helical" evidence="1">
    <location>
        <begin position="152"/>
        <end position="175"/>
    </location>
</feature>
<reference evidence="2 3" key="1">
    <citation type="journal article" date="2014" name="Int. J. Syst. Evol. Microbiol.">
        <title>Complete genome sequence of Corynebacterium casei LMG S-19264T (=DSM 44701T), isolated from a smear-ripened cheese.</title>
        <authorList>
            <consortium name="US DOE Joint Genome Institute (JGI-PGF)"/>
            <person name="Walter F."/>
            <person name="Albersmeier A."/>
            <person name="Kalinowski J."/>
            <person name="Ruckert C."/>
        </authorList>
    </citation>
    <scope>NUCLEOTIDE SEQUENCE [LARGE SCALE GENOMIC DNA]</scope>
    <source>
        <strain evidence="2 3">KCTC 19473</strain>
    </source>
</reference>
<feature type="transmembrane region" description="Helical" evidence="1">
    <location>
        <begin position="29"/>
        <end position="46"/>
    </location>
</feature>
<feature type="transmembrane region" description="Helical" evidence="1">
    <location>
        <begin position="102"/>
        <end position="124"/>
    </location>
</feature>
<evidence type="ECO:0000313" key="2">
    <source>
        <dbReference type="EMBL" id="GHD30548.1"/>
    </source>
</evidence>
<name>A0A918XH59_9ACTN</name>
<feature type="transmembrane region" description="Helical" evidence="1">
    <location>
        <begin position="58"/>
        <end position="82"/>
    </location>
</feature>
<keyword evidence="1" id="KW-1133">Transmembrane helix</keyword>
<keyword evidence="3" id="KW-1185">Reference proteome</keyword>
<gene>
    <name evidence="2" type="ORF">GCM10007147_32450</name>
</gene>
<organism evidence="2 3">
    <name type="scientific">Nocardiopsis kunsanensis</name>
    <dbReference type="NCBI Taxonomy" id="141693"/>
    <lineage>
        <taxon>Bacteria</taxon>
        <taxon>Bacillati</taxon>
        <taxon>Actinomycetota</taxon>
        <taxon>Actinomycetes</taxon>
        <taxon>Streptosporangiales</taxon>
        <taxon>Nocardiopsidaceae</taxon>
        <taxon>Nocardiopsis</taxon>
    </lineage>
</organism>
<dbReference type="EMBL" id="BMXL01000018">
    <property type="protein sequence ID" value="GHD30548.1"/>
    <property type="molecule type" value="Genomic_DNA"/>
</dbReference>
<keyword evidence="1" id="KW-0472">Membrane</keyword>
<keyword evidence="1" id="KW-0812">Transmembrane</keyword>
<proteinExistence type="predicted"/>
<feature type="transmembrane region" description="Helical" evidence="1">
    <location>
        <begin position="195"/>
        <end position="217"/>
    </location>
</feature>